<evidence type="ECO:0000256" key="1">
    <source>
        <dbReference type="SAM" id="MobiDB-lite"/>
    </source>
</evidence>
<gene>
    <name evidence="2" type="ORF">UFOVP156_39</name>
</gene>
<evidence type="ECO:0000313" key="2">
    <source>
        <dbReference type="EMBL" id="CAB5178827.1"/>
    </source>
</evidence>
<organism evidence="2">
    <name type="scientific">uncultured Caudovirales phage</name>
    <dbReference type="NCBI Taxonomy" id="2100421"/>
    <lineage>
        <taxon>Viruses</taxon>
        <taxon>Duplodnaviria</taxon>
        <taxon>Heunggongvirae</taxon>
        <taxon>Uroviricota</taxon>
        <taxon>Caudoviricetes</taxon>
        <taxon>Peduoviridae</taxon>
        <taxon>Maltschvirus</taxon>
        <taxon>Maltschvirus maltsch</taxon>
    </lineage>
</organism>
<name>A0A6J7WCM4_9CAUD</name>
<proteinExistence type="predicted"/>
<accession>A0A6J7WCM4</accession>
<dbReference type="EMBL" id="LR798205">
    <property type="protein sequence ID" value="CAB5178827.1"/>
    <property type="molecule type" value="Genomic_DNA"/>
</dbReference>
<feature type="compositionally biased region" description="Low complexity" evidence="1">
    <location>
        <begin position="168"/>
        <end position="187"/>
    </location>
</feature>
<feature type="region of interest" description="Disordered" evidence="1">
    <location>
        <begin position="168"/>
        <end position="198"/>
    </location>
</feature>
<protein>
    <submittedName>
        <fullName evidence="2">Uncharacterized protein</fullName>
    </submittedName>
</protein>
<sequence length="198" mass="21623">MPLNFGGGGEVKPFIRFKPSINAWEMSSDDGAIEFEMSAPVVIDVERIQLGWLLLGEGLREWQIWPDNKQTAKPDTEQEWKSGFLVSFFSKAMFGQDGQEPVREFNSSQTGSTEFIKKLYNQCEPEFGKGVVPVVKITGAAATKIGKGTTRIPTFEVVKFVARPAELGGGEAAPEPAAQPAPKASKAPKAKVEEAEEF</sequence>
<reference evidence="2" key="1">
    <citation type="submission" date="2020-05" db="EMBL/GenBank/DDBJ databases">
        <authorList>
            <person name="Chiriac C."/>
            <person name="Salcher M."/>
            <person name="Ghai R."/>
            <person name="Kavagutti S V."/>
        </authorList>
    </citation>
    <scope>NUCLEOTIDE SEQUENCE</scope>
</reference>